<dbReference type="VEuPathDB" id="FungiDB:BD410DRAFT_789689"/>
<feature type="domain" description="Mitochondrial outer membrane transport complex Sam37/metaxin N-terminal" evidence="8">
    <location>
        <begin position="18"/>
        <end position="143"/>
    </location>
</feature>
<keyword evidence="5" id="KW-0496">Mitochondrion</keyword>
<evidence type="ECO:0000256" key="6">
    <source>
        <dbReference type="ARBA" id="ARBA00023136"/>
    </source>
</evidence>
<dbReference type="InterPro" id="IPR036282">
    <property type="entry name" value="Glutathione-S-Trfase_C_sf"/>
</dbReference>
<dbReference type="InterPro" id="IPR050931">
    <property type="entry name" value="Mito_Protein_Transport_Metaxin"/>
</dbReference>
<keyword evidence="2" id="KW-0813">Transport</keyword>
<keyword evidence="3" id="KW-1000">Mitochondrion outer membrane</keyword>
<dbReference type="GO" id="GO:0001401">
    <property type="term" value="C:SAM complex"/>
    <property type="evidence" value="ECO:0007669"/>
    <property type="project" value="InterPro"/>
</dbReference>
<evidence type="ECO:0000256" key="3">
    <source>
        <dbReference type="ARBA" id="ARBA00022787"/>
    </source>
</evidence>
<dbReference type="GO" id="GO:0015031">
    <property type="term" value="P:protein transport"/>
    <property type="evidence" value="ECO:0007669"/>
    <property type="project" value="UniProtKB-KW"/>
</dbReference>
<keyword evidence="4" id="KW-0653">Protein transport</keyword>
<evidence type="ECO:0000259" key="8">
    <source>
        <dbReference type="Pfam" id="PF10568"/>
    </source>
</evidence>
<dbReference type="EMBL" id="ML170180">
    <property type="protein sequence ID" value="TDL21568.1"/>
    <property type="molecule type" value="Genomic_DNA"/>
</dbReference>
<accession>A0A4Y7Q2X8</accession>
<dbReference type="AlphaFoldDB" id="A0A4Y7Q2X8"/>
<evidence type="ECO:0000313" key="9">
    <source>
        <dbReference type="EMBL" id="TDL21568.1"/>
    </source>
</evidence>
<sequence length="340" mass="36417">MTEVTLYVWPSPFLEPHSLAALLLLQLSIPGHFSIEETANPDTSPSGQLPYLRHGAVTVASFAAIAKYISRSKIAGHVDVDAHLDATQRAQCTAWSALVEAQLGDLVAYTFYAIADNYTNFTVPTLSAHMSIPQRYFVPGRLRELHRPRLEAVGLWDVSSFGGDGEGGDGDDEKGVRGVGVGGIAGGGVSGKGGGAKRKKNEGNMKMAFVREKVLETARRPLSLLSALLADRPFIFHDRATTLDILLAAHILLLTSPTLSSLSSQTNPQNLTLPCTPIHALISDSFPTLEAHARRVYDTCFPHGYAAAGLTKGKDEGRVGWNYDGEEGLSGDQDPSPPMA</sequence>
<evidence type="ECO:0000313" key="10">
    <source>
        <dbReference type="Proteomes" id="UP000294933"/>
    </source>
</evidence>
<dbReference type="PANTHER" id="PTHR12289">
    <property type="entry name" value="METAXIN RELATED"/>
    <property type="match status" value="1"/>
</dbReference>
<organism evidence="9 10">
    <name type="scientific">Rickenella mellea</name>
    <dbReference type="NCBI Taxonomy" id="50990"/>
    <lineage>
        <taxon>Eukaryota</taxon>
        <taxon>Fungi</taxon>
        <taxon>Dikarya</taxon>
        <taxon>Basidiomycota</taxon>
        <taxon>Agaricomycotina</taxon>
        <taxon>Agaricomycetes</taxon>
        <taxon>Hymenochaetales</taxon>
        <taxon>Rickenellaceae</taxon>
        <taxon>Rickenella</taxon>
    </lineage>
</organism>
<evidence type="ECO:0000256" key="4">
    <source>
        <dbReference type="ARBA" id="ARBA00022927"/>
    </source>
</evidence>
<dbReference type="Proteomes" id="UP000294933">
    <property type="component" value="Unassembled WGS sequence"/>
</dbReference>
<dbReference type="PANTHER" id="PTHR12289:SF41">
    <property type="entry name" value="FAILED AXON CONNECTIONS-RELATED"/>
    <property type="match status" value="1"/>
</dbReference>
<keyword evidence="10" id="KW-1185">Reference proteome</keyword>
<name>A0A4Y7Q2X8_9AGAM</name>
<dbReference type="InterPro" id="IPR019564">
    <property type="entry name" value="Sam37/metaxin_N"/>
</dbReference>
<evidence type="ECO:0000256" key="7">
    <source>
        <dbReference type="SAM" id="MobiDB-lite"/>
    </source>
</evidence>
<dbReference type="SUPFAM" id="SSF47616">
    <property type="entry name" value="GST C-terminal domain-like"/>
    <property type="match status" value="1"/>
</dbReference>
<evidence type="ECO:0000256" key="5">
    <source>
        <dbReference type="ARBA" id="ARBA00023128"/>
    </source>
</evidence>
<reference evidence="9 10" key="1">
    <citation type="submission" date="2018-06" db="EMBL/GenBank/DDBJ databases">
        <title>A transcriptomic atlas of mushroom development highlights an independent origin of complex multicellularity.</title>
        <authorList>
            <consortium name="DOE Joint Genome Institute"/>
            <person name="Krizsan K."/>
            <person name="Almasi E."/>
            <person name="Merenyi Z."/>
            <person name="Sahu N."/>
            <person name="Viragh M."/>
            <person name="Koszo T."/>
            <person name="Mondo S."/>
            <person name="Kiss B."/>
            <person name="Balint B."/>
            <person name="Kues U."/>
            <person name="Barry K."/>
            <person name="Hegedus J.C."/>
            <person name="Henrissat B."/>
            <person name="Johnson J."/>
            <person name="Lipzen A."/>
            <person name="Ohm R."/>
            <person name="Nagy I."/>
            <person name="Pangilinan J."/>
            <person name="Yan J."/>
            <person name="Xiong Y."/>
            <person name="Grigoriev I.V."/>
            <person name="Hibbett D.S."/>
            <person name="Nagy L.G."/>
        </authorList>
    </citation>
    <scope>NUCLEOTIDE SEQUENCE [LARGE SCALE GENOMIC DNA]</scope>
    <source>
        <strain evidence="9 10">SZMC22713</strain>
    </source>
</reference>
<dbReference type="Pfam" id="PF10568">
    <property type="entry name" value="Tom37"/>
    <property type="match status" value="1"/>
</dbReference>
<comment type="subcellular location">
    <subcellularLocation>
        <location evidence="1">Mitochondrion outer membrane</location>
    </subcellularLocation>
</comment>
<feature type="region of interest" description="Disordered" evidence="7">
    <location>
        <begin position="321"/>
        <end position="340"/>
    </location>
</feature>
<dbReference type="STRING" id="50990.A0A4Y7Q2X8"/>
<keyword evidence="6" id="KW-0472">Membrane</keyword>
<protein>
    <recommendedName>
        <fullName evidence="8">Mitochondrial outer membrane transport complex Sam37/metaxin N-terminal domain-containing protein</fullName>
    </recommendedName>
</protein>
<dbReference type="GO" id="GO:0007005">
    <property type="term" value="P:mitochondrion organization"/>
    <property type="evidence" value="ECO:0007669"/>
    <property type="project" value="TreeGrafter"/>
</dbReference>
<proteinExistence type="predicted"/>
<evidence type="ECO:0000256" key="2">
    <source>
        <dbReference type="ARBA" id="ARBA00022448"/>
    </source>
</evidence>
<dbReference type="OrthoDB" id="5835136at2759"/>
<gene>
    <name evidence="9" type="ORF">BD410DRAFT_789689</name>
</gene>
<evidence type="ECO:0000256" key="1">
    <source>
        <dbReference type="ARBA" id="ARBA00004294"/>
    </source>
</evidence>